<protein>
    <submittedName>
        <fullName evidence="1">Uncharacterized protein</fullName>
    </submittedName>
</protein>
<evidence type="ECO:0000313" key="1">
    <source>
        <dbReference type="EMBL" id="KAH9384974.1"/>
    </source>
</evidence>
<dbReference type="VEuPathDB" id="VectorBase:HLOH_040718"/>
<name>A0A9J6HAW1_HAELO</name>
<evidence type="ECO:0000313" key="2">
    <source>
        <dbReference type="Proteomes" id="UP000821853"/>
    </source>
</evidence>
<accession>A0A9J6HAW1</accession>
<gene>
    <name evidence="1" type="ORF">HPB48_027010</name>
</gene>
<proteinExistence type="predicted"/>
<organism evidence="1 2">
    <name type="scientific">Haemaphysalis longicornis</name>
    <name type="common">Bush tick</name>
    <dbReference type="NCBI Taxonomy" id="44386"/>
    <lineage>
        <taxon>Eukaryota</taxon>
        <taxon>Metazoa</taxon>
        <taxon>Ecdysozoa</taxon>
        <taxon>Arthropoda</taxon>
        <taxon>Chelicerata</taxon>
        <taxon>Arachnida</taxon>
        <taxon>Acari</taxon>
        <taxon>Parasitiformes</taxon>
        <taxon>Ixodida</taxon>
        <taxon>Ixodoidea</taxon>
        <taxon>Ixodidae</taxon>
        <taxon>Haemaphysalinae</taxon>
        <taxon>Haemaphysalis</taxon>
    </lineage>
</organism>
<comment type="caution">
    <text evidence="1">The sequence shown here is derived from an EMBL/GenBank/DDBJ whole genome shotgun (WGS) entry which is preliminary data.</text>
</comment>
<dbReference type="AlphaFoldDB" id="A0A9J6HAW1"/>
<sequence length="90" mass="10301">MFTGVTRKEKRQQQQLDKTLAKCMKMAATQSSSDKENPCRFVCEKGLLFRRYALLSGRFIQKLVIPHHFKDVAMKKAHEGVPGHSLPNNN</sequence>
<dbReference type="Proteomes" id="UP000821853">
    <property type="component" value="Unassembled WGS sequence"/>
</dbReference>
<reference evidence="1 2" key="1">
    <citation type="journal article" date="2020" name="Cell">
        <title>Large-Scale Comparative Analyses of Tick Genomes Elucidate Their Genetic Diversity and Vector Capacities.</title>
        <authorList>
            <consortium name="Tick Genome and Microbiome Consortium (TIGMIC)"/>
            <person name="Jia N."/>
            <person name="Wang J."/>
            <person name="Shi W."/>
            <person name="Du L."/>
            <person name="Sun Y."/>
            <person name="Zhan W."/>
            <person name="Jiang J.F."/>
            <person name="Wang Q."/>
            <person name="Zhang B."/>
            <person name="Ji P."/>
            <person name="Bell-Sakyi L."/>
            <person name="Cui X.M."/>
            <person name="Yuan T.T."/>
            <person name="Jiang B.G."/>
            <person name="Yang W.F."/>
            <person name="Lam T.T."/>
            <person name="Chang Q.C."/>
            <person name="Ding S.J."/>
            <person name="Wang X.J."/>
            <person name="Zhu J.G."/>
            <person name="Ruan X.D."/>
            <person name="Zhao L."/>
            <person name="Wei J.T."/>
            <person name="Ye R.Z."/>
            <person name="Que T.C."/>
            <person name="Du C.H."/>
            <person name="Zhou Y.H."/>
            <person name="Cheng J.X."/>
            <person name="Dai P.F."/>
            <person name="Guo W.B."/>
            <person name="Han X.H."/>
            <person name="Huang E.J."/>
            <person name="Li L.F."/>
            <person name="Wei W."/>
            <person name="Gao Y.C."/>
            <person name="Liu J.Z."/>
            <person name="Shao H.Z."/>
            <person name="Wang X."/>
            <person name="Wang C.C."/>
            <person name="Yang T.C."/>
            <person name="Huo Q.B."/>
            <person name="Li W."/>
            <person name="Chen H.Y."/>
            <person name="Chen S.E."/>
            <person name="Zhou L.G."/>
            <person name="Ni X.B."/>
            <person name="Tian J.H."/>
            <person name="Sheng Y."/>
            <person name="Liu T."/>
            <person name="Pan Y.S."/>
            <person name="Xia L.Y."/>
            <person name="Li J."/>
            <person name="Zhao F."/>
            <person name="Cao W.C."/>
        </authorList>
    </citation>
    <scope>NUCLEOTIDE SEQUENCE [LARGE SCALE GENOMIC DNA]</scope>
    <source>
        <strain evidence="1">HaeL-2018</strain>
    </source>
</reference>
<keyword evidence="2" id="KW-1185">Reference proteome</keyword>
<dbReference type="EMBL" id="JABSTR010003580">
    <property type="protein sequence ID" value="KAH9384974.1"/>
    <property type="molecule type" value="Genomic_DNA"/>
</dbReference>